<evidence type="ECO:0000256" key="4">
    <source>
        <dbReference type="ARBA" id="ARBA00023015"/>
    </source>
</evidence>
<keyword evidence="2 6" id="KW-0853">WD repeat</keyword>
<dbReference type="SMART" id="SM00320">
    <property type="entry name" value="WD40"/>
    <property type="match status" value="4"/>
</dbReference>
<feature type="compositionally biased region" description="Acidic residues" evidence="7">
    <location>
        <begin position="705"/>
        <end position="719"/>
    </location>
</feature>
<proteinExistence type="inferred from homology"/>
<evidence type="ECO:0000313" key="8">
    <source>
        <dbReference type="EMBL" id="EGT58474.1"/>
    </source>
</evidence>
<dbReference type="InterPro" id="IPR001680">
    <property type="entry name" value="WD40_rpt"/>
</dbReference>
<dbReference type="PANTHER" id="PTHR10253">
    <property type="entry name" value="POLYCOMB PROTEIN"/>
    <property type="match status" value="1"/>
</dbReference>
<evidence type="ECO:0000256" key="2">
    <source>
        <dbReference type="ARBA" id="ARBA00022574"/>
    </source>
</evidence>
<dbReference type="Proteomes" id="UP000008068">
    <property type="component" value="Unassembled WGS sequence"/>
</dbReference>
<keyword evidence="5" id="KW-0804">Transcription</keyword>
<feature type="compositionally biased region" description="Acidic residues" evidence="7">
    <location>
        <begin position="733"/>
        <end position="743"/>
    </location>
</feature>
<accession>G0NDU0</accession>
<evidence type="ECO:0000256" key="3">
    <source>
        <dbReference type="ARBA" id="ARBA00022737"/>
    </source>
</evidence>
<evidence type="ECO:0000256" key="7">
    <source>
        <dbReference type="SAM" id="MobiDB-lite"/>
    </source>
</evidence>
<organism evidence="9">
    <name type="scientific">Caenorhabditis brenneri</name>
    <name type="common">Nematode worm</name>
    <dbReference type="NCBI Taxonomy" id="135651"/>
    <lineage>
        <taxon>Eukaryota</taxon>
        <taxon>Metazoa</taxon>
        <taxon>Ecdysozoa</taxon>
        <taxon>Nematoda</taxon>
        <taxon>Chromadorea</taxon>
        <taxon>Rhabditida</taxon>
        <taxon>Rhabditina</taxon>
        <taxon>Rhabditomorpha</taxon>
        <taxon>Rhabditoidea</taxon>
        <taxon>Rhabditidae</taxon>
        <taxon>Peloderinae</taxon>
        <taxon>Caenorhabditis</taxon>
    </lineage>
</organism>
<dbReference type="AlphaFoldDB" id="G0NDU0"/>
<name>G0NDU0_CAEBE</name>
<evidence type="ECO:0000256" key="6">
    <source>
        <dbReference type="PROSITE-ProRule" id="PRU00221"/>
    </source>
</evidence>
<gene>
    <name evidence="8" type="ORF">CAEBREN_23717</name>
</gene>
<dbReference type="SUPFAM" id="SSF50978">
    <property type="entry name" value="WD40 repeat-like"/>
    <property type="match status" value="1"/>
</dbReference>
<feature type="compositionally biased region" description="Low complexity" evidence="7">
    <location>
        <begin position="576"/>
        <end position="592"/>
    </location>
</feature>
<protein>
    <submittedName>
        <fullName evidence="8">Uncharacterized protein</fullName>
    </submittedName>
</protein>
<feature type="compositionally biased region" description="Basic and acidic residues" evidence="7">
    <location>
        <begin position="509"/>
        <end position="519"/>
    </location>
</feature>
<comment type="similarity">
    <text evidence="1">Belongs to the WD repeat ESC family.</text>
</comment>
<evidence type="ECO:0000313" key="9">
    <source>
        <dbReference type="Proteomes" id="UP000008068"/>
    </source>
</evidence>
<dbReference type="Gene3D" id="2.130.10.10">
    <property type="entry name" value="YVTN repeat-like/Quinoprotein amine dehydrogenase"/>
    <property type="match status" value="1"/>
</dbReference>
<evidence type="ECO:0000256" key="5">
    <source>
        <dbReference type="ARBA" id="ARBA00023163"/>
    </source>
</evidence>
<dbReference type="InParanoid" id="G0NDU0"/>
<feature type="region of interest" description="Disordered" evidence="7">
    <location>
        <begin position="705"/>
        <end position="743"/>
    </location>
</feature>
<dbReference type="EMBL" id="GL379869">
    <property type="protein sequence ID" value="EGT58474.1"/>
    <property type="molecule type" value="Genomic_DNA"/>
</dbReference>
<sequence length="743" mass="82545">MMGEGTPKPSDRPKKVASRKTTAGKPYHFTKQYAEKSKTPFYGCAFNQFVKFPDAQILATVTKTFLHLYELPIKQKTIIKRDSTRIILENRDDFYSVAWCQQPSDIVGIPMTKLVVGGETGRMYVVDYETMTVDRELTGLRGMCNEIRTHPVFPSIIAAASNDRTVQVYDVRCGAPLFICGGRNVHSDKSMSVDWSPNGSHLVDSGYDHKVFLWNFSEPRIVEHLINAIDALDLGEEAPTVEYTDFNEEMAEKILSPKKKALFLTSPEAFAFDVHFDSVDCIRLKMIKDQMYFVSRNCGNSPSLAFWRFGAWDKSQEVVPETDEPNQSVTQLSRKQINGVPIPYFMKFDIDADFQWCVVPGAKGDIQFFALRDREATGPTHTTIVSAEQWIIRQVAFCDRSEFFVAVSDNGIISRYDKNRGPLPIVEEKVKAKRKKETRVKVTVKEEEKRDIELVYETGASPGGRAAEDFDDFVIENDENSDPLIIDLTMDDSDDDIEIVYSGPSTLNKGDKDSKDSKKTAGTPKAPQRFAESARGAPPAPEAPVPAGTSEVVVQNNQMEGVRIKAEPVQGAVSKAGNQNGAEQAGAANPANCEHASEASQGGAELQNDAEAGAPEAGNQEGGSSGSLLSINGQEAQKAIERDRPNKAPEENQTYRDTGEGYQVAYDGPPRYMIPLVPETAPYSPEDYEKRELPDNVSYVRIEELEEEEEEADEQEEEVLAPHEIPVASEEIVGQEDDPVEEE</sequence>
<reference evidence="9" key="1">
    <citation type="submission" date="2011-07" db="EMBL/GenBank/DDBJ databases">
        <authorList>
            <consortium name="Caenorhabditis brenneri Sequencing and Analysis Consortium"/>
            <person name="Wilson R.K."/>
        </authorList>
    </citation>
    <scope>NUCLEOTIDE SEQUENCE [LARGE SCALE GENOMIC DNA]</scope>
    <source>
        <strain evidence="9">PB2801</strain>
    </source>
</reference>
<dbReference type="OrthoDB" id="7318948at2759"/>
<keyword evidence="3" id="KW-0677">Repeat</keyword>
<dbReference type="HOGENOM" id="CLU_373951_0_0_1"/>
<feature type="compositionally biased region" description="Basic and acidic residues" evidence="7">
    <location>
        <begin position="638"/>
        <end position="659"/>
    </location>
</feature>
<dbReference type="InterPro" id="IPR036322">
    <property type="entry name" value="WD40_repeat_dom_sf"/>
</dbReference>
<dbReference type="InterPro" id="IPR015943">
    <property type="entry name" value="WD40/YVTN_repeat-like_dom_sf"/>
</dbReference>
<feature type="region of interest" description="Disordered" evidence="7">
    <location>
        <begin position="1"/>
        <end position="22"/>
    </location>
</feature>
<keyword evidence="4" id="KW-0805">Transcription regulation</keyword>
<feature type="region of interest" description="Disordered" evidence="7">
    <location>
        <begin position="501"/>
        <end position="667"/>
    </location>
</feature>
<dbReference type="PROSITE" id="PS50294">
    <property type="entry name" value="WD_REPEATS_REGION"/>
    <property type="match status" value="1"/>
</dbReference>
<feature type="repeat" description="WD" evidence="6">
    <location>
        <begin position="183"/>
        <end position="224"/>
    </location>
</feature>
<evidence type="ECO:0000256" key="1">
    <source>
        <dbReference type="ARBA" id="ARBA00008075"/>
    </source>
</evidence>
<keyword evidence="9" id="KW-1185">Reference proteome</keyword>
<dbReference type="InterPro" id="IPR051243">
    <property type="entry name" value="PcG_WD-repeat"/>
</dbReference>
<dbReference type="STRING" id="135651.G0NDU0"/>
<dbReference type="PROSITE" id="PS50082">
    <property type="entry name" value="WD_REPEATS_2"/>
    <property type="match status" value="1"/>
</dbReference>
<dbReference type="Pfam" id="PF00400">
    <property type="entry name" value="WD40"/>
    <property type="match status" value="1"/>
</dbReference>
<feature type="region of interest" description="Disordered" evidence="7">
    <location>
        <begin position="676"/>
        <end position="695"/>
    </location>
</feature>
<dbReference type="eggNOG" id="KOG1034">
    <property type="taxonomic scope" value="Eukaryota"/>
</dbReference>